<accession>A0A0R3KXU5</accession>
<protein>
    <submittedName>
        <fullName evidence="1">Uncharacterized protein</fullName>
    </submittedName>
</protein>
<name>A0A0R3KXU5_9BRAD</name>
<dbReference type="Proteomes" id="UP000051913">
    <property type="component" value="Unassembled WGS sequence"/>
</dbReference>
<proteinExistence type="predicted"/>
<organism evidence="1 2">
    <name type="scientific">Bradyrhizobium valentinum</name>
    <dbReference type="NCBI Taxonomy" id="1518501"/>
    <lineage>
        <taxon>Bacteria</taxon>
        <taxon>Pseudomonadati</taxon>
        <taxon>Pseudomonadota</taxon>
        <taxon>Alphaproteobacteria</taxon>
        <taxon>Hyphomicrobiales</taxon>
        <taxon>Nitrobacteraceae</taxon>
        <taxon>Bradyrhizobium</taxon>
    </lineage>
</organism>
<keyword evidence="2" id="KW-1185">Reference proteome</keyword>
<evidence type="ECO:0000313" key="2">
    <source>
        <dbReference type="Proteomes" id="UP000051913"/>
    </source>
</evidence>
<dbReference type="EMBL" id="LLXX01000182">
    <property type="protein sequence ID" value="KRQ97733.1"/>
    <property type="molecule type" value="Genomic_DNA"/>
</dbReference>
<comment type="caution">
    <text evidence="1">The sequence shown here is derived from an EMBL/GenBank/DDBJ whole genome shotgun (WGS) entry which is preliminary data.</text>
</comment>
<gene>
    <name evidence="1" type="ORF">CP49_17900</name>
</gene>
<dbReference type="AlphaFoldDB" id="A0A0R3KXU5"/>
<reference evidence="1 2" key="1">
    <citation type="submission" date="2014-03" db="EMBL/GenBank/DDBJ databases">
        <title>Bradyrhizobium valentinum sp. nov., isolated from effective nodules of Lupinus mariae-josephae, a lupine endemic of basic-lime soils in Eastern Spain.</title>
        <authorList>
            <person name="Duran D."/>
            <person name="Rey L."/>
            <person name="Navarro A."/>
            <person name="Busquets A."/>
            <person name="Imperial J."/>
            <person name="Ruiz-Argueso T."/>
        </authorList>
    </citation>
    <scope>NUCLEOTIDE SEQUENCE [LARGE SCALE GENOMIC DNA]</scope>
    <source>
        <strain evidence="1 2">LmjM3</strain>
    </source>
</reference>
<evidence type="ECO:0000313" key="1">
    <source>
        <dbReference type="EMBL" id="KRQ97733.1"/>
    </source>
</evidence>
<sequence>MIGPQCFFSDNQRPPRQLLGLLEPSLQAPELSKIVQRCSQIEIIAAMALFLKTKRFKESLLGELQSALRLMDFCDVVEGNRDHDICLARCIFEDFQCAAKDIERLRFSQLTVAKIAELHARQRGI</sequence>